<dbReference type="EMBL" id="JADBGI010000028">
    <property type="protein sequence ID" value="MBE3001766.1"/>
    <property type="molecule type" value="Genomic_DNA"/>
</dbReference>
<dbReference type="SUPFAM" id="SSF159275">
    <property type="entry name" value="PA1994-like"/>
    <property type="match status" value="1"/>
</dbReference>
<dbReference type="Proteomes" id="UP000806528">
    <property type="component" value="Unassembled WGS sequence"/>
</dbReference>
<gene>
    <name evidence="2" type="ORF">IDM40_24155</name>
</gene>
<organism evidence="2 3">
    <name type="scientific">Nocardiopsis coralli</name>
    <dbReference type="NCBI Taxonomy" id="2772213"/>
    <lineage>
        <taxon>Bacteria</taxon>
        <taxon>Bacillati</taxon>
        <taxon>Actinomycetota</taxon>
        <taxon>Actinomycetes</taxon>
        <taxon>Streptosporangiales</taxon>
        <taxon>Nocardiopsidaceae</taxon>
        <taxon>Nocardiopsis</taxon>
    </lineage>
</organism>
<sequence length="193" mass="21326">MSSQTEHPAVWTRTDVPEGLGLGTLTPRPDGYGLEAGETVIEDGEAFSTRFGVDTDLAWVTRRVRVEVLSAQGSSRLELTARDGSWALGDGTPLPDLLGCFDVDVAATPLTNTLPIRRLGLRPGEHRDIAVAWVHVPSLTVRRVRQRYLRNGPADGLDHYTYSDPEHGRYRLSVDARGLVVDYEGLARRVRRP</sequence>
<dbReference type="RefSeq" id="WP_193124361.1">
    <property type="nucleotide sequence ID" value="NZ_JADBGI010000028.1"/>
</dbReference>
<evidence type="ECO:0000313" key="3">
    <source>
        <dbReference type="Proteomes" id="UP000806528"/>
    </source>
</evidence>
<comment type="caution">
    <text evidence="2">The sequence shown here is derived from an EMBL/GenBank/DDBJ whole genome shotgun (WGS) entry which is preliminary data.</text>
</comment>
<dbReference type="InterPro" id="IPR009467">
    <property type="entry name" value="Glycolipid-bd_prot_put"/>
</dbReference>
<protein>
    <submittedName>
        <fullName evidence="2">Glycolipid-binding domain-containing protein</fullName>
    </submittedName>
</protein>
<accession>A0ABR9PD42</accession>
<evidence type="ECO:0000313" key="2">
    <source>
        <dbReference type="EMBL" id="MBE3001766.1"/>
    </source>
</evidence>
<feature type="region of interest" description="Disordered" evidence="1">
    <location>
        <begin position="1"/>
        <end position="32"/>
    </location>
</feature>
<reference evidence="2 3" key="1">
    <citation type="submission" date="2020-09" db="EMBL/GenBank/DDBJ databases">
        <title>Diversity and distribution of actinomycetes associated with coral in the coast of Hainan.</title>
        <authorList>
            <person name="Li F."/>
        </authorList>
    </citation>
    <scope>NUCLEOTIDE SEQUENCE [LARGE SCALE GENOMIC DNA]</scope>
    <source>
        <strain evidence="2 3">HNM0947</strain>
    </source>
</reference>
<dbReference type="Pfam" id="PF06475">
    <property type="entry name" value="Glycolipid_bind"/>
    <property type="match status" value="1"/>
</dbReference>
<evidence type="ECO:0000256" key="1">
    <source>
        <dbReference type="SAM" id="MobiDB-lite"/>
    </source>
</evidence>
<proteinExistence type="predicted"/>
<name>A0ABR9PD42_9ACTN</name>
<keyword evidence="3" id="KW-1185">Reference proteome</keyword>